<dbReference type="OrthoDB" id="3358861at2759"/>
<feature type="coiled-coil region" evidence="1">
    <location>
        <begin position="134"/>
        <end position="161"/>
    </location>
</feature>
<evidence type="ECO:0000313" key="3">
    <source>
        <dbReference type="EMBL" id="KOS15489.1"/>
    </source>
</evidence>
<feature type="region of interest" description="Disordered" evidence="2">
    <location>
        <begin position="367"/>
        <end position="438"/>
    </location>
</feature>
<feature type="compositionally biased region" description="Low complexity" evidence="2">
    <location>
        <begin position="927"/>
        <end position="941"/>
    </location>
</feature>
<dbReference type="GO" id="GO:0006897">
    <property type="term" value="P:endocytosis"/>
    <property type="evidence" value="ECO:0007669"/>
    <property type="project" value="TreeGrafter"/>
</dbReference>
<dbReference type="GO" id="GO:0005886">
    <property type="term" value="C:plasma membrane"/>
    <property type="evidence" value="ECO:0007669"/>
    <property type="project" value="TreeGrafter"/>
</dbReference>
<dbReference type="GO" id="GO:0008289">
    <property type="term" value="F:lipid binding"/>
    <property type="evidence" value="ECO:0007669"/>
    <property type="project" value="TreeGrafter"/>
</dbReference>
<dbReference type="Gene3D" id="1.20.1270.60">
    <property type="entry name" value="Arfaptin homology (AH) domain/BAR domain"/>
    <property type="match status" value="1"/>
</dbReference>
<reference evidence="3 4" key="1">
    <citation type="submission" date="2015-07" db="EMBL/GenBank/DDBJ databases">
        <title>Draft Genome Sequence of Malassezia furfur CBS1878 and Malassezia pachydermatis CBS1879.</title>
        <authorList>
            <person name="Triana S."/>
            <person name="Ohm R."/>
            <person name="Gonzalez A."/>
            <person name="DeCock H."/>
            <person name="Restrepo S."/>
            <person name="Celis A."/>
        </authorList>
    </citation>
    <scope>NUCLEOTIDE SEQUENCE [LARGE SCALE GENOMIC DNA]</scope>
    <source>
        <strain evidence="3 4">CBS 1879</strain>
    </source>
</reference>
<dbReference type="GeneID" id="28728965"/>
<dbReference type="RefSeq" id="XP_017993121.1">
    <property type="nucleotide sequence ID" value="XM_018137090.1"/>
</dbReference>
<feature type="region of interest" description="Disordered" evidence="2">
    <location>
        <begin position="916"/>
        <end position="1038"/>
    </location>
</feature>
<feature type="compositionally biased region" description="Basic residues" evidence="2">
    <location>
        <begin position="693"/>
        <end position="703"/>
    </location>
</feature>
<dbReference type="PANTHER" id="PTHR31962">
    <property type="entry name" value="SPHINGOLIPID LONG CHAIN BASE-RESPONSIVE PROTEIN PIL1"/>
    <property type="match status" value="1"/>
</dbReference>
<dbReference type="Pfam" id="PF13805">
    <property type="entry name" value="Pil1"/>
    <property type="match status" value="1"/>
</dbReference>
<comment type="caution">
    <text evidence="3">The sequence shown here is derived from an EMBL/GenBank/DDBJ whole genome shotgun (WGS) entry which is preliminary data.</text>
</comment>
<feature type="region of interest" description="Disordered" evidence="2">
    <location>
        <begin position="473"/>
        <end position="520"/>
    </location>
</feature>
<dbReference type="STRING" id="77020.A0A0M9VQF5"/>
<dbReference type="AlphaFoldDB" id="A0A0M9VQF5"/>
<dbReference type="GO" id="GO:0036286">
    <property type="term" value="C:eisosome filament"/>
    <property type="evidence" value="ECO:0007669"/>
    <property type="project" value="TreeGrafter"/>
</dbReference>
<dbReference type="PANTHER" id="PTHR31962:SF1">
    <property type="entry name" value="SPHINGOLIPID LONG CHAIN BASE-RESPONSIVE PROTEIN PIL1"/>
    <property type="match status" value="1"/>
</dbReference>
<feature type="compositionally biased region" description="Low complexity" evidence="2">
    <location>
        <begin position="410"/>
        <end position="422"/>
    </location>
</feature>
<gene>
    <name evidence="3" type="ORF">Malapachy_2602</name>
</gene>
<feature type="region of interest" description="Disordered" evidence="2">
    <location>
        <begin position="535"/>
        <end position="606"/>
    </location>
</feature>
<feature type="compositionally biased region" description="Basic and acidic residues" evidence="2">
    <location>
        <begin position="655"/>
        <end position="666"/>
    </location>
</feature>
<dbReference type="GO" id="GO:0070941">
    <property type="term" value="P:eisosome assembly"/>
    <property type="evidence" value="ECO:0007669"/>
    <property type="project" value="TreeGrafter"/>
</dbReference>
<accession>A0A0M9VQF5</accession>
<feature type="compositionally biased region" description="Low complexity" evidence="2">
    <location>
        <begin position="743"/>
        <end position="759"/>
    </location>
</feature>
<evidence type="ECO:0000313" key="4">
    <source>
        <dbReference type="Proteomes" id="UP000037751"/>
    </source>
</evidence>
<proteinExistence type="predicted"/>
<feature type="compositionally biased region" description="Pro residues" evidence="2">
    <location>
        <begin position="968"/>
        <end position="977"/>
    </location>
</feature>
<protein>
    <submittedName>
        <fullName evidence="3">Uncharacterized protein</fullName>
    </submittedName>
</protein>
<keyword evidence="4" id="KW-1185">Reference proteome</keyword>
<dbReference type="InterPro" id="IPR028245">
    <property type="entry name" value="PIL1/LSP1"/>
</dbReference>
<name>A0A0M9VQF5_9BASI</name>
<evidence type="ECO:0000256" key="1">
    <source>
        <dbReference type="SAM" id="Coils"/>
    </source>
</evidence>
<dbReference type="InterPro" id="IPR027267">
    <property type="entry name" value="AH/BAR_dom_sf"/>
</dbReference>
<organism evidence="3 4">
    <name type="scientific">Malassezia pachydermatis</name>
    <dbReference type="NCBI Taxonomy" id="77020"/>
    <lineage>
        <taxon>Eukaryota</taxon>
        <taxon>Fungi</taxon>
        <taxon>Dikarya</taxon>
        <taxon>Basidiomycota</taxon>
        <taxon>Ustilaginomycotina</taxon>
        <taxon>Malasseziomycetes</taxon>
        <taxon>Malasseziales</taxon>
        <taxon>Malasseziaceae</taxon>
        <taxon>Malassezia</taxon>
    </lineage>
</organism>
<dbReference type="Proteomes" id="UP000037751">
    <property type="component" value="Unassembled WGS sequence"/>
</dbReference>
<sequence length="1057" mass="113238">MSLNVQLDRNQPRTPATDSRALQTLIKTEKTYVDDMLTATSAAISAASSLHAWGLSETPDLDEATGAVAHMLEAAANAQKTYSQALHQYRDSLKDMLDREQSIRSIVRDRDILMNRIIKYSQKKPSRWEMIKGEEEYQARIADTERELQACEQTLANETAALIGVKRRTFKEAFMMRAKTLGDMGAAMMDSARNMLMYLDSFDADIPVAPVPVTPHTSMSQAQPMTTYSQGASQNIFLPDTDTTGYMSPEPGMAPADVPPQDAYAAYGQEAYAQPGQVAYTQPGQEAYASYAQPAQDAQDAYPSYSQEYARYGDAYQTEQPVYQTEQPAYHDPSYAQDGYVSGRETFMTPEPQADMYAQDPYAYATKEVPGLPQDDVPRPRSRSRRPRMERASSASALNEAKPRKKSQHRSSSSMSFASGAANLPQVPGGVPSAPRLNLEHARDGFVAPTVPGGVPTAPRLFMHQANDEVASTADTSVVYRPTRRRNYADNDSDSDDDGWRRPRHQRSSSHGGASGGGGGFFSRVSNLFRSDLRGETKSSLGHRGGTDSLFSPMTERTHGGRASRSSRTRWTQGGESSDDEPNVGVVRHVNNRPGSSLQRLRSPVRTAEEQALDEAIRRSVIGAGIAPAGAAKRPTSRQSDAYGIGAGPPPSSVLRERASQRHSVEVGDSLGRPASAGATLRPRSSSEQIGKAKPKGKKKKKRDAGAHPPPAPSSYANAYGTNASKFETDSWVARPSSSMELSSAPARPRSAMSSSGRATPLKSAMKSKGTPASNKHISIIEGDVSAEMNQLTLDVDRQIDGTGHLDLNLGELSTTKPATPSTTTTIAPALSYLGQPVAPSSTTTHVTEAASVPHSASVGTDAAETYRAFLQADGQVPPAASPVTTLQDAQPPITSMPSLYGSTTTAAVASPVPAAELPKKKKKSAKVVPPSEPVSNEPAVLASSITAEAAARMPRRETAVSPAPLSLHPPPRPPRATSPNTRRVAKPIAPVTEEDSSDEGHRSTWTSRVHRVDDSSDEDEGGAGAYDGNDYNSARQAFGSATHHLGLATGSITPQP</sequence>
<dbReference type="VEuPathDB" id="FungiDB:Malapachy_2602"/>
<feature type="region of interest" description="Disordered" evidence="2">
    <location>
        <begin position="625"/>
        <end position="774"/>
    </location>
</feature>
<dbReference type="EMBL" id="LGAV01000002">
    <property type="protein sequence ID" value="KOS15489.1"/>
    <property type="molecule type" value="Genomic_DNA"/>
</dbReference>
<evidence type="ECO:0000256" key="2">
    <source>
        <dbReference type="SAM" id="MobiDB-lite"/>
    </source>
</evidence>
<keyword evidence="1" id="KW-0175">Coiled coil</keyword>